<gene>
    <name evidence="1" type="ORF">D3273_14720</name>
</gene>
<sequence length="112" mass="12172">MAESWFKQGALMRLSQIVRPSGPVPVSKSTWWAGVKAGRFPQPIKIGSRITCWRSEDIQDVINGGRMSAPETGANAATAKRRDEVCCPLSALSTTTYVQSVEHGSDHLDVEA</sequence>
<evidence type="ECO:0000313" key="2">
    <source>
        <dbReference type="Proteomes" id="UP000290759"/>
    </source>
</evidence>
<dbReference type="Gene3D" id="1.10.238.160">
    <property type="match status" value="1"/>
</dbReference>
<dbReference type="AlphaFoldDB" id="A0A4Q2U7Y1"/>
<organism evidence="1 2">
    <name type="scientific">Lichenibacterium minor</name>
    <dbReference type="NCBI Taxonomy" id="2316528"/>
    <lineage>
        <taxon>Bacteria</taxon>
        <taxon>Pseudomonadati</taxon>
        <taxon>Pseudomonadota</taxon>
        <taxon>Alphaproteobacteria</taxon>
        <taxon>Hyphomicrobiales</taxon>
        <taxon>Lichenihabitantaceae</taxon>
        <taxon>Lichenibacterium</taxon>
    </lineage>
</organism>
<dbReference type="Proteomes" id="UP000290759">
    <property type="component" value="Unassembled WGS sequence"/>
</dbReference>
<evidence type="ECO:0000313" key="1">
    <source>
        <dbReference type="EMBL" id="RYC31147.1"/>
    </source>
</evidence>
<accession>A0A4Q2U7Y1</accession>
<dbReference type="OrthoDB" id="9801242at2"/>
<proteinExistence type="predicted"/>
<keyword evidence="2" id="KW-1185">Reference proteome</keyword>
<dbReference type="EMBL" id="QYBB01000016">
    <property type="protein sequence ID" value="RYC31147.1"/>
    <property type="molecule type" value="Genomic_DNA"/>
</dbReference>
<reference evidence="1 2" key="2">
    <citation type="submission" date="2019-02" db="EMBL/GenBank/DDBJ databases">
        <title>'Lichenibacterium ramalinii' gen. nov. sp. nov., 'Lichenibacterium minor' gen. nov. sp. nov.</title>
        <authorList>
            <person name="Pankratov T."/>
        </authorList>
    </citation>
    <scope>NUCLEOTIDE SEQUENCE [LARGE SCALE GENOMIC DNA]</scope>
    <source>
        <strain evidence="1 2">RmlP026</strain>
    </source>
</reference>
<reference evidence="1 2" key="1">
    <citation type="submission" date="2018-12" db="EMBL/GenBank/DDBJ databases">
        <authorList>
            <person name="Grouzdev D.S."/>
            <person name="Krutkina M.S."/>
        </authorList>
    </citation>
    <scope>NUCLEOTIDE SEQUENCE [LARGE SCALE GENOMIC DNA]</scope>
    <source>
        <strain evidence="1 2">RmlP026</strain>
    </source>
</reference>
<name>A0A4Q2U7Y1_9HYPH</name>
<protein>
    <submittedName>
        <fullName evidence="1">AlpA family phage regulatory protein</fullName>
    </submittedName>
</protein>
<comment type="caution">
    <text evidence="1">The sequence shown here is derived from an EMBL/GenBank/DDBJ whole genome shotgun (WGS) entry which is preliminary data.</text>
</comment>